<dbReference type="Proteomes" id="UP000632063">
    <property type="component" value="Unassembled WGS sequence"/>
</dbReference>
<keyword evidence="2" id="KW-1185">Reference proteome</keyword>
<name>A0ABR9CHB6_9HYPH</name>
<evidence type="ECO:0000313" key="1">
    <source>
        <dbReference type="EMBL" id="MBD8890148.1"/>
    </source>
</evidence>
<gene>
    <name evidence="1" type="ORF">IG616_01190</name>
</gene>
<dbReference type="EMBL" id="JACYXI010000001">
    <property type="protein sequence ID" value="MBD8890148.1"/>
    <property type="molecule type" value="Genomic_DNA"/>
</dbReference>
<sequence length="114" mass="12782">MQFRLSDTYAFWWPVTVRLPDPEKSGQIMDQSFEARFLMIGGDRLAALDGEGAKGHAVLKEVWIGWRGVEDEEGGEASFTPEARDRCLDYAHVRLALYTAYLEASSGQAARVKN</sequence>
<organism evidence="1 2">
    <name type="scientific">Roseibium litorale</name>
    <dbReference type="NCBI Taxonomy" id="2803841"/>
    <lineage>
        <taxon>Bacteria</taxon>
        <taxon>Pseudomonadati</taxon>
        <taxon>Pseudomonadota</taxon>
        <taxon>Alphaproteobacteria</taxon>
        <taxon>Hyphomicrobiales</taxon>
        <taxon>Stappiaceae</taxon>
        <taxon>Roseibium</taxon>
    </lineage>
</organism>
<dbReference type="RefSeq" id="WP_192145638.1">
    <property type="nucleotide sequence ID" value="NZ_JACYXI010000001.1"/>
</dbReference>
<protein>
    <submittedName>
        <fullName evidence="1">Uncharacterized protein</fullName>
    </submittedName>
</protein>
<evidence type="ECO:0000313" key="2">
    <source>
        <dbReference type="Proteomes" id="UP000632063"/>
    </source>
</evidence>
<reference evidence="1 2" key="2">
    <citation type="journal article" date="2021" name="Int. J. Syst. Evol. Microbiol.">
        <title>Roseibium litorale sp. nov., isolated from a tidal flat sediment and proposal for the reclassification of Labrenzia polysiphoniae as Roseibium polysiphoniae comb. nov.</title>
        <authorList>
            <person name="Liu Y."/>
            <person name="Pei T."/>
            <person name="Du J."/>
            <person name="Chao M."/>
            <person name="Deng M.R."/>
            <person name="Zhu H."/>
        </authorList>
    </citation>
    <scope>NUCLEOTIDE SEQUENCE [LARGE SCALE GENOMIC DNA]</scope>
    <source>
        <strain evidence="1 2">4C16A</strain>
    </source>
</reference>
<accession>A0ABR9CHB6</accession>
<proteinExistence type="predicted"/>
<reference evidence="2" key="1">
    <citation type="submission" date="2020-09" db="EMBL/GenBank/DDBJ databases">
        <title>The genome sequence of strain Labrenzia suaedae 4C16A.</title>
        <authorList>
            <person name="Liu Y."/>
        </authorList>
    </citation>
    <scope>NUCLEOTIDE SEQUENCE [LARGE SCALE GENOMIC DNA]</scope>
    <source>
        <strain evidence="2">4C16A</strain>
    </source>
</reference>
<comment type="caution">
    <text evidence="1">The sequence shown here is derived from an EMBL/GenBank/DDBJ whole genome shotgun (WGS) entry which is preliminary data.</text>
</comment>